<sequence length="493" mass="51214">MTGTLFPHLEPRSRVPLAVALAMLSAVLVGFALLRWQAPMIAVAAVGVALVFVVYLHSADVRDDVPTPLLASTAALAAVLGIGWALATGTMLAESQDVALAASGPDLYRVFLSIGIPLGSAVLMLIPPVLVRLQRPMRPLDGYAVGALSAVVFTSAATLVRLLPQFATGVTADDRSVASLLVQAGIQGLALPLTAAALGGLVGIALWTGRVRSIIASVTVTLVIYAIIGVVEFAPVPDGLHLAVHAAIVVLALSALRIGQRAAVDPDRTGRTGRAGRAGLPRVLGSLAVGGAVAIVAGVTAAVLSTPEVAKIVCPPDCGRPPIGVPVESNPRFFSDGEEFSVQYPGPGSAYEVKFDPDGVVLEFTGGDTGTLELFGVPAGNRTPKQIAEELIGEYYPEATTDYEIPNAMVGYRLGYGVVADDYPQDANSSFSHLRLIVMVAVKDDYALVASAIGPYREFTPDFGSGHPSGANLQLAMDMGRYVNSFRWGSVTD</sequence>
<feature type="transmembrane region" description="Helical" evidence="1">
    <location>
        <begin position="15"/>
        <end position="34"/>
    </location>
</feature>
<feature type="transmembrane region" description="Helical" evidence="1">
    <location>
        <begin position="184"/>
        <end position="207"/>
    </location>
</feature>
<feature type="transmembrane region" description="Helical" evidence="1">
    <location>
        <begin position="40"/>
        <end position="57"/>
    </location>
</feature>
<proteinExistence type="predicted"/>
<organism evidence="2 3">
    <name type="scientific">Mycolicibacterium celeriflavum</name>
    <name type="common">Mycobacterium celeriflavum</name>
    <dbReference type="NCBI Taxonomy" id="1249101"/>
    <lineage>
        <taxon>Bacteria</taxon>
        <taxon>Bacillati</taxon>
        <taxon>Actinomycetota</taxon>
        <taxon>Actinomycetes</taxon>
        <taxon>Mycobacteriales</taxon>
        <taxon>Mycobacteriaceae</taxon>
        <taxon>Mycolicibacterium</taxon>
    </lineage>
</organism>
<dbReference type="AlphaFoldDB" id="A0A7I7RJY9"/>
<keyword evidence="3" id="KW-1185">Reference proteome</keyword>
<gene>
    <name evidence="2" type="ORF">MCEL_27260</name>
</gene>
<evidence type="ECO:0008006" key="4">
    <source>
        <dbReference type="Google" id="ProtNLM"/>
    </source>
</evidence>
<feature type="transmembrane region" description="Helical" evidence="1">
    <location>
        <begin position="280"/>
        <end position="304"/>
    </location>
</feature>
<feature type="transmembrane region" description="Helical" evidence="1">
    <location>
        <begin position="214"/>
        <end position="234"/>
    </location>
</feature>
<feature type="transmembrane region" description="Helical" evidence="1">
    <location>
        <begin position="107"/>
        <end position="131"/>
    </location>
</feature>
<keyword evidence="1" id="KW-1133">Transmembrane helix</keyword>
<dbReference type="KEGG" id="mcee:MCEL_27260"/>
<evidence type="ECO:0000313" key="2">
    <source>
        <dbReference type="EMBL" id="BBY44431.1"/>
    </source>
</evidence>
<evidence type="ECO:0000313" key="3">
    <source>
        <dbReference type="Proteomes" id="UP000466431"/>
    </source>
</evidence>
<dbReference type="Proteomes" id="UP000466431">
    <property type="component" value="Chromosome"/>
</dbReference>
<accession>A0A7I7RJY9</accession>
<dbReference type="RefSeq" id="WP_234806263.1">
    <property type="nucleotide sequence ID" value="NZ_AP022591.1"/>
</dbReference>
<feature type="transmembrane region" description="Helical" evidence="1">
    <location>
        <begin position="69"/>
        <end position="87"/>
    </location>
</feature>
<feature type="transmembrane region" description="Helical" evidence="1">
    <location>
        <begin position="240"/>
        <end position="259"/>
    </location>
</feature>
<name>A0A7I7RJY9_MYCCF</name>
<feature type="transmembrane region" description="Helical" evidence="1">
    <location>
        <begin position="143"/>
        <end position="164"/>
    </location>
</feature>
<protein>
    <recommendedName>
        <fullName evidence="4">Zinc ribbon domain-containing protein</fullName>
    </recommendedName>
</protein>
<reference evidence="2 3" key="1">
    <citation type="journal article" date="2019" name="Emerg. Microbes Infect.">
        <title>Comprehensive subspecies identification of 175 nontuberculous mycobacteria species based on 7547 genomic profiles.</title>
        <authorList>
            <person name="Matsumoto Y."/>
            <person name="Kinjo T."/>
            <person name="Motooka D."/>
            <person name="Nabeya D."/>
            <person name="Jung N."/>
            <person name="Uechi K."/>
            <person name="Horii T."/>
            <person name="Iida T."/>
            <person name="Fujita J."/>
            <person name="Nakamura S."/>
        </authorList>
    </citation>
    <scope>NUCLEOTIDE SEQUENCE [LARGE SCALE GENOMIC DNA]</scope>
    <source>
        <strain evidence="2 3">JCM 18439</strain>
    </source>
</reference>
<keyword evidence="1" id="KW-0812">Transmembrane</keyword>
<evidence type="ECO:0000256" key="1">
    <source>
        <dbReference type="SAM" id="Phobius"/>
    </source>
</evidence>
<keyword evidence="1" id="KW-0472">Membrane</keyword>
<dbReference type="EMBL" id="AP022591">
    <property type="protein sequence ID" value="BBY44431.1"/>
    <property type="molecule type" value="Genomic_DNA"/>
</dbReference>